<name>A0A9D4W5D3_PEA</name>
<dbReference type="EMBL" id="JAMSHJ010000006">
    <property type="protein sequence ID" value="KAI5396299.1"/>
    <property type="molecule type" value="Genomic_DNA"/>
</dbReference>
<evidence type="ECO:0000256" key="1">
    <source>
        <dbReference type="SAM" id="MobiDB-lite"/>
    </source>
</evidence>
<evidence type="ECO:0000313" key="2">
    <source>
        <dbReference type="EMBL" id="KAI5396299.1"/>
    </source>
</evidence>
<comment type="caution">
    <text evidence="2">The sequence shown here is derived from an EMBL/GenBank/DDBJ whole genome shotgun (WGS) entry which is preliminary data.</text>
</comment>
<dbReference type="Proteomes" id="UP001058974">
    <property type="component" value="Chromosome 6"/>
</dbReference>
<sequence>MKCVNTKRIEKPGDVVAEEDLVVALRCERDEAPRVVIDEEAENILKGDNKQKVVAGFLPLLPQEHCLLPHQRPAQSNQKLKQKQINKGNKDQERRRPRYDPIPVSYTHLLPILVNAGAVVPKQIEPAKFLYIHKHDEHATCGYHA</sequence>
<dbReference type="AlphaFoldDB" id="A0A9D4W5D3"/>
<reference evidence="2 3" key="1">
    <citation type="journal article" date="2022" name="Nat. Genet.">
        <title>Improved pea reference genome and pan-genome highlight genomic features and evolutionary characteristics.</title>
        <authorList>
            <person name="Yang T."/>
            <person name="Liu R."/>
            <person name="Luo Y."/>
            <person name="Hu S."/>
            <person name="Wang D."/>
            <person name="Wang C."/>
            <person name="Pandey M.K."/>
            <person name="Ge S."/>
            <person name="Xu Q."/>
            <person name="Li N."/>
            <person name="Li G."/>
            <person name="Huang Y."/>
            <person name="Saxena R.K."/>
            <person name="Ji Y."/>
            <person name="Li M."/>
            <person name="Yan X."/>
            <person name="He Y."/>
            <person name="Liu Y."/>
            <person name="Wang X."/>
            <person name="Xiang C."/>
            <person name="Varshney R.K."/>
            <person name="Ding H."/>
            <person name="Gao S."/>
            <person name="Zong X."/>
        </authorList>
    </citation>
    <scope>NUCLEOTIDE SEQUENCE [LARGE SCALE GENOMIC DNA]</scope>
    <source>
        <strain evidence="2 3">cv. Zhongwan 6</strain>
    </source>
</reference>
<keyword evidence="3" id="KW-1185">Reference proteome</keyword>
<gene>
    <name evidence="2" type="ORF">KIW84_062491</name>
</gene>
<dbReference type="Gramene" id="Psat06G0249100-T1">
    <property type="protein sequence ID" value="KAI5396299.1"/>
    <property type="gene ID" value="KIW84_062491"/>
</dbReference>
<organism evidence="2 3">
    <name type="scientific">Pisum sativum</name>
    <name type="common">Garden pea</name>
    <name type="synonym">Lathyrus oleraceus</name>
    <dbReference type="NCBI Taxonomy" id="3888"/>
    <lineage>
        <taxon>Eukaryota</taxon>
        <taxon>Viridiplantae</taxon>
        <taxon>Streptophyta</taxon>
        <taxon>Embryophyta</taxon>
        <taxon>Tracheophyta</taxon>
        <taxon>Spermatophyta</taxon>
        <taxon>Magnoliopsida</taxon>
        <taxon>eudicotyledons</taxon>
        <taxon>Gunneridae</taxon>
        <taxon>Pentapetalae</taxon>
        <taxon>rosids</taxon>
        <taxon>fabids</taxon>
        <taxon>Fabales</taxon>
        <taxon>Fabaceae</taxon>
        <taxon>Papilionoideae</taxon>
        <taxon>50 kb inversion clade</taxon>
        <taxon>NPAAA clade</taxon>
        <taxon>Hologalegina</taxon>
        <taxon>IRL clade</taxon>
        <taxon>Fabeae</taxon>
        <taxon>Lathyrus</taxon>
    </lineage>
</organism>
<feature type="compositionally biased region" description="Polar residues" evidence="1">
    <location>
        <begin position="73"/>
        <end position="87"/>
    </location>
</feature>
<evidence type="ECO:0000313" key="3">
    <source>
        <dbReference type="Proteomes" id="UP001058974"/>
    </source>
</evidence>
<protein>
    <submittedName>
        <fullName evidence="2">Uncharacterized protein</fullName>
    </submittedName>
</protein>
<proteinExistence type="predicted"/>
<feature type="region of interest" description="Disordered" evidence="1">
    <location>
        <begin position="70"/>
        <end position="99"/>
    </location>
</feature>
<accession>A0A9D4W5D3</accession>